<evidence type="ECO:0000313" key="3">
    <source>
        <dbReference type="Proteomes" id="UP000243799"/>
    </source>
</evidence>
<keyword evidence="3" id="KW-1185">Reference proteome</keyword>
<keyword evidence="1" id="KW-1133">Transmembrane helix</keyword>
<keyword evidence="1" id="KW-0472">Membrane</keyword>
<feature type="transmembrane region" description="Helical" evidence="1">
    <location>
        <begin position="108"/>
        <end position="127"/>
    </location>
</feature>
<dbReference type="EMBL" id="FOKG01000028">
    <property type="protein sequence ID" value="SFB61437.1"/>
    <property type="molecule type" value="Genomic_DNA"/>
</dbReference>
<name>A0A1I1CG40_9PSEU</name>
<gene>
    <name evidence="2" type="ORF">SAMN05216266_1283</name>
</gene>
<reference evidence="3" key="1">
    <citation type="submission" date="2016-10" db="EMBL/GenBank/DDBJ databases">
        <authorList>
            <person name="Varghese N."/>
            <person name="Submissions S."/>
        </authorList>
    </citation>
    <scope>NUCLEOTIDE SEQUENCE [LARGE SCALE GENOMIC DNA]</scope>
    <source>
        <strain evidence="3">CGMCC 4.3568</strain>
    </source>
</reference>
<accession>A0A1I1CG40</accession>
<organism evidence="2 3">
    <name type="scientific">Amycolatopsis marina</name>
    <dbReference type="NCBI Taxonomy" id="490629"/>
    <lineage>
        <taxon>Bacteria</taxon>
        <taxon>Bacillati</taxon>
        <taxon>Actinomycetota</taxon>
        <taxon>Actinomycetes</taxon>
        <taxon>Pseudonocardiales</taxon>
        <taxon>Pseudonocardiaceae</taxon>
        <taxon>Amycolatopsis</taxon>
    </lineage>
</organism>
<evidence type="ECO:0000313" key="2">
    <source>
        <dbReference type="EMBL" id="SFB61437.1"/>
    </source>
</evidence>
<evidence type="ECO:0000256" key="1">
    <source>
        <dbReference type="SAM" id="Phobius"/>
    </source>
</evidence>
<sequence>MEKLSRVALGVLSVIAVLGGITLAVRMILYLGPVGYVPELAEIGGWGIIAGPLALGVYAAGAVEARLASRIGVGVGLMFAAFFATVLISYVVSLTAHRGGPRGNVEDGTAGILWLLAGAFFLWRLAVRRWPVQLPG</sequence>
<feature type="transmembrane region" description="Helical" evidence="1">
    <location>
        <begin position="43"/>
        <end position="63"/>
    </location>
</feature>
<dbReference type="RefSeq" id="WP_091678492.1">
    <property type="nucleotide sequence ID" value="NZ_FOKG01000028.1"/>
</dbReference>
<protein>
    <submittedName>
        <fullName evidence="2">Uncharacterized protein</fullName>
    </submittedName>
</protein>
<dbReference type="Proteomes" id="UP000243799">
    <property type="component" value="Unassembled WGS sequence"/>
</dbReference>
<proteinExistence type="predicted"/>
<dbReference type="OrthoDB" id="3695643at2"/>
<feature type="transmembrane region" description="Helical" evidence="1">
    <location>
        <begin position="75"/>
        <end position="96"/>
    </location>
</feature>
<feature type="transmembrane region" description="Helical" evidence="1">
    <location>
        <begin position="7"/>
        <end position="31"/>
    </location>
</feature>
<dbReference type="AlphaFoldDB" id="A0A1I1CG40"/>
<keyword evidence="1" id="KW-0812">Transmembrane</keyword>